<name>A0AAD6FFI1_9TELE</name>
<dbReference type="Proteomes" id="UP001219934">
    <property type="component" value="Unassembled WGS sequence"/>
</dbReference>
<dbReference type="EMBL" id="JAPTMU010000014">
    <property type="protein sequence ID" value="KAJ4931779.1"/>
    <property type="molecule type" value="Genomic_DNA"/>
</dbReference>
<organism evidence="1 2">
    <name type="scientific">Pogonophryne albipinna</name>
    <dbReference type="NCBI Taxonomy" id="1090488"/>
    <lineage>
        <taxon>Eukaryota</taxon>
        <taxon>Metazoa</taxon>
        <taxon>Chordata</taxon>
        <taxon>Craniata</taxon>
        <taxon>Vertebrata</taxon>
        <taxon>Euteleostomi</taxon>
        <taxon>Actinopterygii</taxon>
        <taxon>Neopterygii</taxon>
        <taxon>Teleostei</taxon>
        <taxon>Neoteleostei</taxon>
        <taxon>Acanthomorphata</taxon>
        <taxon>Eupercaria</taxon>
        <taxon>Perciformes</taxon>
        <taxon>Notothenioidei</taxon>
        <taxon>Pogonophryne</taxon>
    </lineage>
</organism>
<evidence type="ECO:0000313" key="2">
    <source>
        <dbReference type="Proteomes" id="UP001219934"/>
    </source>
</evidence>
<proteinExistence type="predicted"/>
<accession>A0AAD6FFI1</accession>
<keyword evidence="2" id="KW-1185">Reference proteome</keyword>
<reference evidence="1" key="1">
    <citation type="submission" date="2022-11" db="EMBL/GenBank/DDBJ databases">
        <title>Chromosome-level genome of Pogonophryne albipinna.</title>
        <authorList>
            <person name="Jo E."/>
        </authorList>
    </citation>
    <scope>NUCLEOTIDE SEQUENCE</scope>
    <source>
        <strain evidence="1">SGF0006</strain>
        <tissue evidence="1">Muscle</tissue>
    </source>
</reference>
<dbReference type="PANTHER" id="PTHR47018:SF1">
    <property type="entry name" value="TESMIN_TSO1-LIKE CXC DOMAIN-CONTAINING PROTEIN"/>
    <property type="match status" value="1"/>
</dbReference>
<dbReference type="AlphaFoldDB" id="A0AAD6FFI1"/>
<sequence length="250" mass="27626">MAGAFVGRRADGNHNGVSPDMLLEQTYNADAKEPSGLDGITLNRAARMKWVYKKPLTAAISAELKSTLHLHSSSPHHESGWSRVNRDAEMVVKVMAAVETNPFTTATPSLINISTGRWQNENMFLLSLKSAEQEQRYARSKPAKVYEVSEQYTALDPKEFFAVSANKANLLSFLCEKWCADEQLEPGLGPTHLYLGGGFKEETKSVVLTAWSVMYVPALGSTQQEADTRIFLHILYSVQNEGVDSVVVCQ</sequence>
<dbReference type="PANTHER" id="PTHR47018">
    <property type="entry name" value="CXC DOMAIN-CONTAINING PROTEIN-RELATED"/>
    <property type="match status" value="1"/>
</dbReference>
<evidence type="ECO:0000313" key="1">
    <source>
        <dbReference type="EMBL" id="KAJ4931779.1"/>
    </source>
</evidence>
<protein>
    <submittedName>
        <fullName evidence="1">Uncharacterized protein</fullName>
    </submittedName>
</protein>
<comment type="caution">
    <text evidence="1">The sequence shown here is derived from an EMBL/GenBank/DDBJ whole genome shotgun (WGS) entry which is preliminary data.</text>
</comment>
<gene>
    <name evidence="1" type="ORF">JOQ06_010219</name>
</gene>